<dbReference type="AlphaFoldDB" id="A0A183FHP8"/>
<name>A0A183FHP8_HELPZ</name>
<protein>
    <submittedName>
        <fullName evidence="2">SCP domain-containing protein</fullName>
    </submittedName>
</protein>
<sequence>LIYALAWVLWHAVRVKTNFKGDKYIRADGRLDDEERVALSLGELYQQLYHRAARVWPLPQHCRGSLTSKNLTRQWTLEEGKPFYCGLSAQPLQEKDLRKMLERWRPHCRQSVKACSPEDRIKKYWICSHGNATRSSLQSIPDPGEYGSAAYRFWLHLGDIDYDREEAFREMQKARVDWSALIRKALSRALYSTSSLITSTKSNWLTTTTNHCCAFISGLFINRALYMAVCDHDAYLGYSGSTSRTE</sequence>
<dbReference type="WBParaSite" id="HPBE_0000632301-mRNA-1">
    <property type="protein sequence ID" value="HPBE_0000632301-mRNA-1"/>
    <property type="gene ID" value="HPBE_0000632301"/>
</dbReference>
<keyword evidence="1" id="KW-1185">Reference proteome</keyword>
<evidence type="ECO:0000313" key="1">
    <source>
        <dbReference type="Proteomes" id="UP000050761"/>
    </source>
</evidence>
<dbReference type="Proteomes" id="UP000050761">
    <property type="component" value="Unassembled WGS sequence"/>
</dbReference>
<proteinExistence type="predicted"/>
<organism evidence="1 2">
    <name type="scientific">Heligmosomoides polygyrus</name>
    <name type="common">Parasitic roundworm</name>
    <dbReference type="NCBI Taxonomy" id="6339"/>
    <lineage>
        <taxon>Eukaryota</taxon>
        <taxon>Metazoa</taxon>
        <taxon>Ecdysozoa</taxon>
        <taxon>Nematoda</taxon>
        <taxon>Chromadorea</taxon>
        <taxon>Rhabditida</taxon>
        <taxon>Rhabditina</taxon>
        <taxon>Rhabditomorpha</taxon>
        <taxon>Strongyloidea</taxon>
        <taxon>Heligmosomidae</taxon>
        <taxon>Heligmosomoides</taxon>
    </lineage>
</organism>
<evidence type="ECO:0000313" key="2">
    <source>
        <dbReference type="WBParaSite" id="HPBE_0000632301-mRNA-1"/>
    </source>
</evidence>
<reference evidence="2" key="1">
    <citation type="submission" date="2019-09" db="UniProtKB">
        <authorList>
            <consortium name="WormBaseParasite"/>
        </authorList>
    </citation>
    <scope>IDENTIFICATION</scope>
</reference>
<accession>A0A183FHP8</accession>